<evidence type="ECO:0000256" key="1">
    <source>
        <dbReference type="ARBA" id="ARBA00023125"/>
    </source>
</evidence>
<organism evidence="4 5">
    <name type="scientific">Nocardia stercoris</name>
    <dbReference type="NCBI Taxonomy" id="2483361"/>
    <lineage>
        <taxon>Bacteria</taxon>
        <taxon>Bacillati</taxon>
        <taxon>Actinomycetota</taxon>
        <taxon>Actinomycetes</taxon>
        <taxon>Mycobacteriales</taxon>
        <taxon>Nocardiaceae</taxon>
        <taxon>Nocardia</taxon>
    </lineage>
</organism>
<dbReference type="AlphaFoldDB" id="A0A3M2L0X9"/>
<comment type="caution">
    <text evidence="4">The sequence shown here is derived from an EMBL/GenBank/DDBJ whole genome shotgun (WGS) entry which is preliminary data.</text>
</comment>
<dbReference type="SUPFAM" id="SSF46689">
    <property type="entry name" value="Homeodomain-like"/>
    <property type="match status" value="1"/>
</dbReference>
<dbReference type="Gene3D" id="1.10.357.10">
    <property type="entry name" value="Tetracycline Repressor, domain 2"/>
    <property type="match status" value="1"/>
</dbReference>
<dbReference type="PANTHER" id="PTHR30055:SF153">
    <property type="entry name" value="HTH-TYPE TRANSCRIPTIONAL REPRESSOR RV3405C"/>
    <property type="match status" value="1"/>
</dbReference>
<evidence type="ECO:0000259" key="3">
    <source>
        <dbReference type="PROSITE" id="PS50977"/>
    </source>
</evidence>
<dbReference type="InterPro" id="IPR001647">
    <property type="entry name" value="HTH_TetR"/>
</dbReference>
<dbReference type="InterPro" id="IPR050109">
    <property type="entry name" value="HTH-type_TetR-like_transc_reg"/>
</dbReference>
<sequence length="233" mass="25324">MLHKELPAERRHPRPSCCSGARKINTVVDVKPALSRAADRAGAPDDLVERILDGAFAQFEQVGVKKTTIEDIAQRAGVDRVTVYRRVGSRDDVVQAVVGREIAAVLTELAAIPDRHDTLDDVVADMFVTVITRWRTNPLVARLLTVEPFRVIGKLTVEGETSFGMAVAATAAAIERCADRGLLSLPDDLLIRAEVVCRVVHSWVLAPYGAVAAGNAEELADFARKFLVPVVRP</sequence>
<dbReference type="Pfam" id="PF00440">
    <property type="entry name" value="TetR_N"/>
    <property type="match status" value="1"/>
</dbReference>
<keyword evidence="1 2" id="KW-0238">DNA-binding</keyword>
<dbReference type="Proteomes" id="UP000279275">
    <property type="component" value="Unassembled WGS sequence"/>
</dbReference>
<accession>A0A3M2L0X9</accession>
<reference evidence="4 5" key="1">
    <citation type="submission" date="2018-10" db="EMBL/GenBank/DDBJ databases">
        <title>Isolation from cow dung.</title>
        <authorList>
            <person name="Ling L."/>
        </authorList>
    </citation>
    <scope>NUCLEOTIDE SEQUENCE [LARGE SCALE GENOMIC DNA]</scope>
    <source>
        <strain evidence="4 5">NEAU-LL90</strain>
    </source>
</reference>
<keyword evidence="5" id="KW-1185">Reference proteome</keyword>
<dbReference type="GO" id="GO:0000976">
    <property type="term" value="F:transcription cis-regulatory region binding"/>
    <property type="evidence" value="ECO:0007669"/>
    <property type="project" value="TreeGrafter"/>
</dbReference>
<dbReference type="OrthoDB" id="6077212at2"/>
<evidence type="ECO:0000313" key="5">
    <source>
        <dbReference type="Proteomes" id="UP000279275"/>
    </source>
</evidence>
<dbReference type="InterPro" id="IPR009057">
    <property type="entry name" value="Homeodomain-like_sf"/>
</dbReference>
<name>A0A3M2L0X9_9NOCA</name>
<proteinExistence type="predicted"/>
<dbReference type="PROSITE" id="PS50977">
    <property type="entry name" value="HTH_TETR_2"/>
    <property type="match status" value="1"/>
</dbReference>
<evidence type="ECO:0000256" key="2">
    <source>
        <dbReference type="PROSITE-ProRule" id="PRU00335"/>
    </source>
</evidence>
<feature type="DNA-binding region" description="H-T-H motif" evidence="2">
    <location>
        <begin position="68"/>
        <end position="87"/>
    </location>
</feature>
<feature type="domain" description="HTH tetR-type" evidence="3">
    <location>
        <begin position="45"/>
        <end position="105"/>
    </location>
</feature>
<dbReference type="GO" id="GO:0003700">
    <property type="term" value="F:DNA-binding transcription factor activity"/>
    <property type="evidence" value="ECO:0007669"/>
    <property type="project" value="TreeGrafter"/>
</dbReference>
<protein>
    <submittedName>
        <fullName evidence="4">TetR/AcrR family transcriptional regulator</fullName>
    </submittedName>
</protein>
<dbReference type="EMBL" id="RFFH01000007">
    <property type="protein sequence ID" value="RMI31389.1"/>
    <property type="molecule type" value="Genomic_DNA"/>
</dbReference>
<gene>
    <name evidence="4" type="ORF">EBN03_18720</name>
</gene>
<dbReference type="PANTHER" id="PTHR30055">
    <property type="entry name" value="HTH-TYPE TRANSCRIPTIONAL REGULATOR RUTR"/>
    <property type="match status" value="1"/>
</dbReference>
<evidence type="ECO:0000313" key="4">
    <source>
        <dbReference type="EMBL" id="RMI31389.1"/>
    </source>
</evidence>